<sequence length="137" mass="15752">MRRIRKSVFRNTRSIVAIYLLIFANEAFAQSVCDDINEQQASLNRSWRQLNEDYPVTMTGFLECMRKADDISEKNGCTAAAIVMANQCPFGGCSTNADDWSGRILSLQIRWSNLSRRKIGAPWCRFDYDAMREYMTS</sequence>
<evidence type="ECO:0000313" key="2">
    <source>
        <dbReference type="EMBL" id="MBB4098375.1"/>
    </source>
</evidence>
<dbReference type="AlphaFoldDB" id="A0A7W6JTW5"/>
<keyword evidence="3" id="KW-1185">Reference proteome</keyword>
<evidence type="ECO:0000313" key="3">
    <source>
        <dbReference type="Proteomes" id="UP000557392"/>
    </source>
</evidence>
<name>A0A7W6JTW5_9SPHN</name>
<accession>A0A7W6JTW5</accession>
<feature type="chain" id="PRO_5031031214" evidence="1">
    <location>
        <begin position="30"/>
        <end position="137"/>
    </location>
</feature>
<protein>
    <submittedName>
        <fullName evidence="2">Uncharacterized protein</fullName>
    </submittedName>
</protein>
<dbReference type="EMBL" id="JACIEH010000002">
    <property type="protein sequence ID" value="MBB4098375.1"/>
    <property type="molecule type" value="Genomic_DNA"/>
</dbReference>
<organism evidence="2 3">
    <name type="scientific">Sphingomonas kyeonggiensis</name>
    <dbReference type="NCBI Taxonomy" id="1268553"/>
    <lineage>
        <taxon>Bacteria</taxon>
        <taxon>Pseudomonadati</taxon>
        <taxon>Pseudomonadota</taxon>
        <taxon>Alphaproteobacteria</taxon>
        <taxon>Sphingomonadales</taxon>
        <taxon>Sphingomonadaceae</taxon>
        <taxon>Sphingomonas</taxon>
    </lineage>
</organism>
<dbReference type="RefSeq" id="WP_183997123.1">
    <property type="nucleotide sequence ID" value="NZ_JACIEH010000002.1"/>
</dbReference>
<feature type="signal peptide" evidence="1">
    <location>
        <begin position="1"/>
        <end position="29"/>
    </location>
</feature>
<gene>
    <name evidence="2" type="ORF">GGR46_001939</name>
</gene>
<reference evidence="2 3" key="1">
    <citation type="submission" date="2020-08" db="EMBL/GenBank/DDBJ databases">
        <title>Genomic Encyclopedia of Type Strains, Phase IV (KMG-IV): sequencing the most valuable type-strain genomes for metagenomic binning, comparative biology and taxonomic classification.</title>
        <authorList>
            <person name="Goeker M."/>
        </authorList>
    </citation>
    <scope>NUCLEOTIDE SEQUENCE [LARGE SCALE GENOMIC DNA]</scope>
    <source>
        <strain evidence="2 3">DSM 101806</strain>
    </source>
</reference>
<evidence type="ECO:0000256" key="1">
    <source>
        <dbReference type="SAM" id="SignalP"/>
    </source>
</evidence>
<dbReference type="Proteomes" id="UP000557392">
    <property type="component" value="Unassembled WGS sequence"/>
</dbReference>
<keyword evidence="1" id="KW-0732">Signal</keyword>
<proteinExistence type="predicted"/>
<comment type="caution">
    <text evidence="2">The sequence shown here is derived from an EMBL/GenBank/DDBJ whole genome shotgun (WGS) entry which is preliminary data.</text>
</comment>